<dbReference type="GO" id="GO:0051539">
    <property type="term" value="F:4 iron, 4 sulfur cluster binding"/>
    <property type="evidence" value="ECO:0007669"/>
    <property type="project" value="UniProtKB-KW"/>
</dbReference>
<dbReference type="InterPro" id="IPR006066">
    <property type="entry name" value="NO2/SO3_Rdtase_FeS/sirohaem_BS"/>
</dbReference>
<keyword evidence="2" id="KW-0349">Heme</keyword>
<reference evidence="10 11" key="1">
    <citation type="submission" date="2018-06" db="EMBL/GenBank/DDBJ databases">
        <title>Complete Genome Sequence of Desulfobacter hydrogenophilus (DSM3380).</title>
        <authorList>
            <person name="Marietou A."/>
            <person name="Schreiber L."/>
            <person name="Marshall I."/>
            <person name="Jorgensen B."/>
        </authorList>
    </citation>
    <scope>NUCLEOTIDE SEQUENCE [LARGE SCALE GENOMIC DNA]</scope>
    <source>
        <strain evidence="10 11">DSM 3380</strain>
    </source>
</reference>
<dbReference type="SUPFAM" id="SSF55124">
    <property type="entry name" value="Nitrite/Sulfite reductase N-terminal domain-like"/>
    <property type="match status" value="1"/>
</dbReference>
<dbReference type="Pfam" id="PF01077">
    <property type="entry name" value="NIR_SIR"/>
    <property type="match status" value="1"/>
</dbReference>
<dbReference type="Pfam" id="PF03460">
    <property type="entry name" value="NIR_SIR_ferr"/>
    <property type="match status" value="1"/>
</dbReference>
<dbReference type="GO" id="GO:0020037">
    <property type="term" value="F:heme binding"/>
    <property type="evidence" value="ECO:0007669"/>
    <property type="project" value="InterPro"/>
</dbReference>
<keyword evidence="1" id="KW-0004">4Fe-4S</keyword>
<dbReference type="PANTHER" id="PTHR43809:SF1">
    <property type="entry name" value="NITRITE REDUCTASE (NADH) LARGE SUBUNIT"/>
    <property type="match status" value="1"/>
</dbReference>
<dbReference type="OrthoDB" id="9768666at2"/>
<dbReference type="PIRSF" id="PIRSF037487">
    <property type="entry name" value="Sulfite_red_assimil"/>
    <property type="match status" value="1"/>
</dbReference>
<organism evidence="10 11">
    <name type="scientific">Desulfobacter hydrogenophilus</name>
    <dbReference type="NCBI Taxonomy" id="2291"/>
    <lineage>
        <taxon>Bacteria</taxon>
        <taxon>Pseudomonadati</taxon>
        <taxon>Thermodesulfobacteriota</taxon>
        <taxon>Desulfobacteria</taxon>
        <taxon>Desulfobacterales</taxon>
        <taxon>Desulfobacteraceae</taxon>
        <taxon>Desulfobacter</taxon>
    </lineage>
</organism>
<evidence type="ECO:0000313" key="11">
    <source>
        <dbReference type="Proteomes" id="UP000248798"/>
    </source>
</evidence>
<accession>A0A328FGZ1</accession>
<name>A0A328FGZ1_9BACT</name>
<dbReference type="EMBL" id="CP036313">
    <property type="protein sequence ID" value="QBH12840.1"/>
    <property type="molecule type" value="Genomic_DNA"/>
</dbReference>
<evidence type="ECO:0000313" key="12">
    <source>
        <dbReference type="Proteomes" id="UP000293902"/>
    </source>
</evidence>
<evidence type="ECO:0000256" key="1">
    <source>
        <dbReference type="ARBA" id="ARBA00022485"/>
    </source>
</evidence>
<dbReference type="PRINTS" id="PR00397">
    <property type="entry name" value="SIROHAEM"/>
</dbReference>
<dbReference type="RefSeq" id="WP_111954570.1">
    <property type="nucleotide sequence ID" value="NZ_CP036313.1"/>
</dbReference>
<keyword evidence="4" id="KW-0560">Oxidoreductase</keyword>
<evidence type="ECO:0000256" key="4">
    <source>
        <dbReference type="ARBA" id="ARBA00023002"/>
    </source>
</evidence>
<gene>
    <name evidence="10" type="ORF">DO021_05500</name>
    <name evidence="9" type="ORF">EYB58_07885</name>
</gene>
<evidence type="ECO:0000256" key="3">
    <source>
        <dbReference type="ARBA" id="ARBA00022723"/>
    </source>
</evidence>
<keyword evidence="3" id="KW-0479">Metal-binding</keyword>
<protein>
    <submittedName>
        <fullName evidence="10">NAD(P)/FAD-dependent oxidoreductase</fullName>
    </submittedName>
</protein>
<dbReference type="InterPro" id="IPR045854">
    <property type="entry name" value="NO2/SO3_Rdtase_4Fe4S_sf"/>
</dbReference>
<reference evidence="9 12" key="2">
    <citation type="submission" date="2019-02" db="EMBL/GenBank/DDBJ databases">
        <title>Complete genome sequence of Desulfobacter hydrogenophilus AcRS1.</title>
        <authorList>
            <person name="Marietou A."/>
            <person name="Lund M.B."/>
            <person name="Marshall I.P.G."/>
            <person name="Schreiber L."/>
            <person name="Jorgensen B."/>
        </authorList>
    </citation>
    <scope>NUCLEOTIDE SEQUENCE [LARGE SCALE GENOMIC DNA]</scope>
    <source>
        <strain evidence="9 12">AcRS1</strain>
    </source>
</reference>
<keyword evidence="5" id="KW-0408">Iron</keyword>
<evidence type="ECO:0000259" key="8">
    <source>
        <dbReference type="Pfam" id="PF03460"/>
    </source>
</evidence>
<evidence type="ECO:0000256" key="2">
    <source>
        <dbReference type="ARBA" id="ARBA00022617"/>
    </source>
</evidence>
<evidence type="ECO:0000313" key="10">
    <source>
        <dbReference type="EMBL" id="RAM03100.1"/>
    </source>
</evidence>
<feature type="domain" description="Nitrite/Sulfite reductase ferredoxin-like" evidence="8">
    <location>
        <begin position="13"/>
        <end position="72"/>
    </location>
</feature>
<dbReference type="InterPro" id="IPR036136">
    <property type="entry name" value="Nit/Sulf_reduc_fer-like_dom_sf"/>
</dbReference>
<evidence type="ECO:0000256" key="6">
    <source>
        <dbReference type="ARBA" id="ARBA00023014"/>
    </source>
</evidence>
<keyword evidence="6" id="KW-0411">Iron-sulfur</keyword>
<evidence type="ECO:0000313" key="9">
    <source>
        <dbReference type="EMBL" id="QBH12840.1"/>
    </source>
</evidence>
<dbReference type="Proteomes" id="UP000293902">
    <property type="component" value="Chromosome"/>
</dbReference>
<dbReference type="InterPro" id="IPR006067">
    <property type="entry name" value="NO2/SO3_Rdtase_4Fe4S_dom"/>
</dbReference>
<dbReference type="InterPro" id="IPR005117">
    <property type="entry name" value="NiRdtase/SiRdtase_haem-b_fer"/>
</dbReference>
<dbReference type="AlphaFoldDB" id="A0A328FGZ1"/>
<proteinExistence type="predicted"/>
<dbReference type="SUPFAM" id="SSF56014">
    <property type="entry name" value="Nitrite and sulphite reductase 4Fe-4S domain-like"/>
    <property type="match status" value="1"/>
</dbReference>
<dbReference type="EMBL" id="QLNI01000008">
    <property type="protein sequence ID" value="RAM03100.1"/>
    <property type="molecule type" value="Genomic_DNA"/>
</dbReference>
<dbReference type="PANTHER" id="PTHR43809">
    <property type="entry name" value="NITRITE REDUCTASE (NADH) LARGE SUBUNIT"/>
    <property type="match status" value="1"/>
</dbReference>
<dbReference type="PROSITE" id="PS00365">
    <property type="entry name" value="NIR_SIR"/>
    <property type="match status" value="1"/>
</dbReference>
<evidence type="ECO:0000256" key="5">
    <source>
        <dbReference type="ARBA" id="ARBA00023004"/>
    </source>
</evidence>
<feature type="domain" description="Nitrite/sulphite reductase 4Fe-4S" evidence="7">
    <location>
        <begin position="85"/>
        <end position="213"/>
    </location>
</feature>
<dbReference type="GO" id="GO:0046872">
    <property type="term" value="F:metal ion binding"/>
    <property type="evidence" value="ECO:0007669"/>
    <property type="project" value="UniProtKB-KW"/>
</dbReference>
<dbReference type="Gene3D" id="3.90.480.10">
    <property type="entry name" value="Sulfite Reductase Hemoprotein,Domain 2"/>
    <property type="match status" value="1"/>
</dbReference>
<evidence type="ECO:0000259" key="7">
    <source>
        <dbReference type="Pfam" id="PF01077"/>
    </source>
</evidence>
<dbReference type="InterPro" id="IPR017220">
    <property type="entry name" value="Sulphite_reductase_assimil"/>
</dbReference>
<keyword evidence="12" id="KW-1185">Reference proteome</keyword>
<dbReference type="Gene3D" id="3.30.413.10">
    <property type="entry name" value="Sulfite Reductase Hemoprotein, domain 1"/>
    <property type="match status" value="1"/>
</dbReference>
<dbReference type="Proteomes" id="UP000248798">
    <property type="component" value="Unassembled WGS sequence"/>
</dbReference>
<dbReference type="InterPro" id="IPR052034">
    <property type="entry name" value="NasD-like"/>
</dbReference>
<sequence length="215" mass="23817">MPQETPRPPGVILQRDGKTFAARITPPSGKLSARDLEKMAELVRAYDVPEVKLTSGQRIGFYGLSRENIHRLCDAMPFRTGGHYVQACPGTKWCKFGQQDAMGLAQILEEKYGSLPTPAKIKLGISGCTFSCAESRLRDIGFIGTPKGWRMFVGGNSGMKPRIADELAKELSTQKALELCQKFLDFYCETAPAKKRTSRFVEKIGIQTIKEKLGL</sequence>
<dbReference type="GO" id="GO:0016491">
    <property type="term" value="F:oxidoreductase activity"/>
    <property type="evidence" value="ECO:0007669"/>
    <property type="project" value="UniProtKB-KW"/>
</dbReference>